<accession>A0ABD6EZA9</accession>
<evidence type="ECO:0000313" key="2">
    <source>
        <dbReference type="Proteomes" id="UP001608902"/>
    </source>
</evidence>
<organism evidence="1 2">
    <name type="scientific">Gnathostoma spinigerum</name>
    <dbReference type="NCBI Taxonomy" id="75299"/>
    <lineage>
        <taxon>Eukaryota</taxon>
        <taxon>Metazoa</taxon>
        <taxon>Ecdysozoa</taxon>
        <taxon>Nematoda</taxon>
        <taxon>Chromadorea</taxon>
        <taxon>Rhabditida</taxon>
        <taxon>Spirurina</taxon>
        <taxon>Gnathostomatomorpha</taxon>
        <taxon>Gnathostomatoidea</taxon>
        <taxon>Gnathostomatidae</taxon>
        <taxon>Gnathostoma</taxon>
    </lineage>
</organism>
<gene>
    <name evidence="1" type="ORF">AB6A40_008339</name>
</gene>
<evidence type="ECO:0000313" key="1">
    <source>
        <dbReference type="EMBL" id="MFH4981630.1"/>
    </source>
</evidence>
<proteinExistence type="predicted"/>
<dbReference type="Proteomes" id="UP001608902">
    <property type="component" value="Unassembled WGS sequence"/>
</dbReference>
<comment type="caution">
    <text evidence="1">The sequence shown here is derived from an EMBL/GenBank/DDBJ whole genome shotgun (WGS) entry which is preliminary data.</text>
</comment>
<reference evidence="1 2" key="1">
    <citation type="submission" date="2024-08" db="EMBL/GenBank/DDBJ databases">
        <title>Gnathostoma spinigerum genome.</title>
        <authorList>
            <person name="Gonzalez-Bertolin B."/>
            <person name="Monzon S."/>
            <person name="Zaballos A."/>
            <person name="Jimenez P."/>
            <person name="Dekumyoy P."/>
            <person name="Varona S."/>
            <person name="Cuesta I."/>
            <person name="Sumanam S."/>
            <person name="Adisakwattana P."/>
            <person name="Gasser R.B."/>
            <person name="Hernandez-Gonzalez A."/>
            <person name="Young N.D."/>
            <person name="Perteguer M.J."/>
        </authorList>
    </citation>
    <scope>NUCLEOTIDE SEQUENCE [LARGE SCALE GENOMIC DNA]</scope>
    <source>
        <strain evidence="1">AL3</strain>
        <tissue evidence="1">Liver</tissue>
    </source>
</reference>
<dbReference type="EMBL" id="JBGFUD010007579">
    <property type="protein sequence ID" value="MFH4981630.1"/>
    <property type="molecule type" value="Genomic_DNA"/>
</dbReference>
<sequence>MSAIATIGGGATSFQTFSDLSLNLLPSLDYSASNLLANCARQAQQRLRRRRHDPRYNYRMDGPNREGALFCRSGTWLEILDKRTAEYEARKKELTRPEYVRGTRKEHSRFSRLFWNFALITEILTSK</sequence>
<protein>
    <submittedName>
        <fullName evidence="1">Uncharacterized protein</fullName>
    </submittedName>
</protein>
<dbReference type="AlphaFoldDB" id="A0ABD6EZA9"/>
<keyword evidence="2" id="KW-1185">Reference proteome</keyword>
<name>A0ABD6EZA9_9BILA</name>